<feature type="transmembrane region" description="Helical" evidence="3">
    <location>
        <begin position="172"/>
        <end position="194"/>
    </location>
</feature>
<proteinExistence type="inferred from homology"/>
<evidence type="ECO:0000256" key="1">
    <source>
        <dbReference type="ARBA" id="ARBA00004370"/>
    </source>
</evidence>
<name>A0A942SXW4_9BACI</name>
<dbReference type="Pfam" id="PF19040">
    <property type="entry name" value="SGNH"/>
    <property type="match status" value="1"/>
</dbReference>
<keyword evidence="6" id="KW-0808">Transferase</keyword>
<keyword evidence="3" id="KW-0472">Membrane</keyword>
<evidence type="ECO:0000256" key="2">
    <source>
        <dbReference type="ARBA" id="ARBA00007400"/>
    </source>
</evidence>
<reference evidence="6" key="1">
    <citation type="submission" date="2021-05" db="EMBL/GenBank/DDBJ databases">
        <title>Novel Bacillus species.</title>
        <authorList>
            <person name="Liu G."/>
        </authorList>
    </citation>
    <scope>NUCLEOTIDE SEQUENCE</scope>
    <source>
        <strain evidence="6">FJAT-50051</strain>
    </source>
</reference>
<feature type="transmembrane region" description="Helical" evidence="3">
    <location>
        <begin position="232"/>
        <end position="250"/>
    </location>
</feature>
<comment type="caution">
    <text evidence="6">The sequence shown here is derived from an EMBL/GenBank/DDBJ whole genome shotgun (WGS) entry which is preliminary data.</text>
</comment>
<evidence type="ECO:0000259" key="4">
    <source>
        <dbReference type="Pfam" id="PF01757"/>
    </source>
</evidence>
<evidence type="ECO:0000256" key="3">
    <source>
        <dbReference type="SAM" id="Phobius"/>
    </source>
</evidence>
<keyword evidence="6" id="KW-0012">Acyltransferase</keyword>
<keyword evidence="3" id="KW-0812">Transmembrane</keyword>
<feature type="domain" description="Acyltransferase 3" evidence="4">
    <location>
        <begin position="12"/>
        <end position="344"/>
    </location>
</feature>
<feature type="transmembrane region" description="Helical" evidence="3">
    <location>
        <begin position="256"/>
        <end position="274"/>
    </location>
</feature>
<feature type="domain" description="SGNH" evidence="5">
    <location>
        <begin position="432"/>
        <end position="658"/>
    </location>
</feature>
<protein>
    <submittedName>
        <fullName evidence="6">Acyltransferase</fullName>
    </submittedName>
</protein>
<dbReference type="InterPro" id="IPR050879">
    <property type="entry name" value="Acyltransferase_3"/>
</dbReference>
<feature type="transmembrane region" description="Helical" evidence="3">
    <location>
        <begin position="200"/>
        <end position="220"/>
    </location>
</feature>
<dbReference type="InterPro" id="IPR043968">
    <property type="entry name" value="SGNH"/>
</dbReference>
<evidence type="ECO:0000313" key="6">
    <source>
        <dbReference type="EMBL" id="MBS4182269.1"/>
    </source>
</evidence>
<feature type="transmembrane region" description="Helical" evidence="3">
    <location>
        <begin position="139"/>
        <end position="160"/>
    </location>
</feature>
<dbReference type="PANTHER" id="PTHR23028">
    <property type="entry name" value="ACETYLTRANSFERASE"/>
    <property type="match status" value="1"/>
</dbReference>
<dbReference type="GO" id="GO:0016020">
    <property type="term" value="C:membrane"/>
    <property type="evidence" value="ECO:0007669"/>
    <property type="project" value="TreeGrafter"/>
</dbReference>
<keyword evidence="3" id="KW-1133">Transmembrane helix</keyword>
<dbReference type="GO" id="GO:0016747">
    <property type="term" value="F:acyltransferase activity, transferring groups other than amino-acyl groups"/>
    <property type="evidence" value="ECO:0007669"/>
    <property type="project" value="InterPro"/>
</dbReference>
<gene>
    <name evidence="6" type="ORF">KHB02_12805</name>
</gene>
<dbReference type="SUPFAM" id="SSF52266">
    <property type="entry name" value="SGNH hydrolase"/>
    <property type="match status" value="1"/>
</dbReference>
<dbReference type="GO" id="GO:0009103">
    <property type="term" value="P:lipopolysaccharide biosynthetic process"/>
    <property type="evidence" value="ECO:0007669"/>
    <property type="project" value="TreeGrafter"/>
</dbReference>
<feature type="transmembrane region" description="Helical" evidence="3">
    <location>
        <begin position="326"/>
        <end position="342"/>
    </location>
</feature>
<feature type="transmembrane region" description="Helical" evidence="3">
    <location>
        <begin position="30"/>
        <end position="55"/>
    </location>
</feature>
<dbReference type="AlphaFoldDB" id="A0A942SXW4"/>
<sequence>MTSSSPRFRTDVQGLRAVAVSLVLAEHARLAFGGGFVGVDVFFVISGFLITGHLVRELEQRDRVDLAAFWARRVRRILPSAVLVALVTVAAGLVLVPPLARGELIEAGTASLLSVPNLYFAAAGTDYLTGTAPSPFQHYWSLGVEEQFYLVWPLLLMLLWRLGRGSSTGRRMALITSVVVVLAGLSLTLGVLLTDRSQPWAFFSLPPRAWELAAGGLAAIAVHRGVLVRGHAAAVLGWAGLIGIVVSASVFDEHTVYPGTAVLLPVLSSVALVWSGAARHRFGPGVLLGLRPLQYLGSISYALYLWHWPLLVLPQAAVGLATPLPLGARVTAVVVAVVLAYLTTRFLERPFRRTRRSEARTVLLGVSASLVAALLVLSTGVVGSTRPSASDREAADVAPTVPPTFTPFVPRGVDPQLDRATETTSEYRRAGCHMESARDTSVNTCVLGDPDGGLTVAIVGDSHAAHWIPALETWADRRGGVRLLGYTKNACPVVDVDVLTSGRPFRECDTWRDRVLHRLAVEAPDVVLVAGSAHLPLAGPTDPHRRSTVWRDGLRRTLAALPERSRVSVLADTPEFAESVPRCLSANLDSSDACAVDRRTGVDSSWIASEREATEDAGRQYVDLTDWFCSSTRCGVVSGNTLMYRDHGHLTESWARALWAPVGEAVRSAR</sequence>
<evidence type="ECO:0000259" key="5">
    <source>
        <dbReference type="Pfam" id="PF19040"/>
    </source>
</evidence>
<feature type="transmembrane region" description="Helical" evidence="3">
    <location>
        <begin position="76"/>
        <end position="96"/>
    </location>
</feature>
<comment type="subcellular location">
    <subcellularLocation>
        <location evidence="1">Membrane</location>
    </subcellularLocation>
</comment>
<comment type="similarity">
    <text evidence="2">Belongs to the acyltransferase 3 family.</text>
</comment>
<dbReference type="EMBL" id="JAGYPE010000002">
    <property type="protein sequence ID" value="MBS4182269.1"/>
    <property type="molecule type" value="Genomic_DNA"/>
</dbReference>
<feature type="transmembrane region" description="Helical" evidence="3">
    <location>
        <begin position="362"/>
        <end position="382"/>
    </location>
</feature>
<feature type="transmembrane region" description="Helical" evidence="3">
    <location>
        <begin position="286"/>
        <end position="306"/>
    </location>
</feature>
<dbReference type="InterPro" id="IPR002656">
    <property type="entry name" value="Acyl_transf_3_dom"/>
</dbReference>
<organism evidence="6">
    <name type="scientific">Neobacillus citreus</name>
    <dbReference type="NCBI Taxonomy" id="2833578"/>
    <lineage>
        <taxon>Bacteria</taxon>
        <taxon>Bacillati</taxon>
        <taxon>Bacillota</taxon>
        <taxon>Bacilli</taxon>
        <taxon>Bacillales</taxon>
        <taxon>Bacillaceae</taxon>
        <taxon>Neobacillus</taxon>
    </lineage>
</organism>
<dbReference type="PANTHER" id="PTHR23028:SF53">
    <property type="entry name" value="ACYL_TRANSF_3 DOMAIN-CONTAINING PROTEIN"/>
    <property type="match status" value="1"/>
</dbReference>
<dbReference type="Pfam" id="PF01757">
    <property type="entry name" value="Acyl_transf_3"/>
    <property type="match status" value="1"/>
</dbReference>
<accession>A0A942SXW4</accession>